<evidence type="ECO:0000256" key="7">
    <source>
        <dbReference type="SAM" id="Phobius"/>
    </source>
</evidence>
<dbReference type="Pfam" id="PF09335">
    <property type="entry name" value="VTT_dom"/>
    <property type="match status" value="1"/>
</dbReference>
<feature type="transmembrane region" description="Helical" evidence="7">
    <location>
        <begin position="57"/>
        <end position="81"/>
    </location>
</feature>
<protein>
    <submittedName>
        <fullName evidence="9">DedA family protein</fullName>
    </submittedName>
</protein>
<feature type="transmembrane region" description="Helical" evidence="7">
    <location>
        <begin position="142"/>
        <end position="162"/>
    </location>
</feature>
<evidence type="ECO:0000313" key="9">
    <source>
        <dbReference type="EMBL" id="MDQ6598004.1"/>
    </source>
</evidence>
<evidence type="ECO:0000256" key="3">
    <source>
        <dbReference type="ARBA" id="ARBA00022475"/>
    </source>
</evidence>
<comment type="caution">
    <text evidence="9">The sequence shown here is derived from an EMBL/GenBank/DDBJ whole genome shotgun (WGS) entry which is preliminary data.</text>
</comment>
<feature type="transmembrane region" description="Helical" evidence="7">
    <location>
        <begin position="174"/>
        <end position="195"/>
    </location>
</feature>
<organism evidence="9 10">
    <name type="scientific">Bacillus salipaludis</name>
    <dbReference type="NCBI Taxonomy" id="2547811"/>
    <lineage>
        <taxon>Bacteria</taxon>
        <taxon>Bacillati</taxon>
        <taxon>Bacillota</taxon>
        <taxon>Bacilli</taxon>
        <taxon>Bacillales</taxon>
        <taxon>Bacillaceae</taxon>
        <taxon>Bacillus</taxon>
    </lineage>
</organism>
<dbReference type="GO" id="GO:0005886">
    <property type="term" value="C:plasma membrane"/>
    <property type="evidence" value="ECO:0007669"/>
    <property type="project" value="UniProtKB-SubCell"/>
</dbReference>
<dbReference type="EMBL" id="JAVGVR010000001">
    <property type="protein sequence ID" value="MDQ6598004.1"/>
    <property type="molecule type" value="Genomic_DNA"/>
</dbReference>
<dbReference type="Proteomes" id="UP001178888">
    <property type="component" value="Unassembled WGS sequence"/>
</dbReference>
<evidence type="ECO:0000256" key="4">
    <source>
        <dbReference type="ARBA" id="ARBA00022692"/>
    </source>
</evidence>
<gene>
    <name evidence="9" type="ORF">RCG21_16845</name>
</gene>
<accession>A0AA90TTP1</accession>
<dbReference type="InterPro" id="IPR051311">
    <property type="entry name" value="DedA_domain"/>
</dbReference>
<dbReference type="PANTHER" id="PTHR42709:SF6">
    <property type="entry name" value="UNDECAPRENYL PHOSPHATE TRANSPORTER A"/>
    <property type="match status" value="1"/>
</dbReference>
<evidence type="ECO:0000256" key="5">
    <source>
        <dbReference type="ARBA" id="ARBA00022989"/>
    </source>
</evidence>
<comment type="subcellular location">
    <subcellularLocation>
        <location evidence="1">Cell membrane</location>
        <topology evidence="1">Multi-pass membrane protein</topology>
    </subcellularLocation>
</comment>
<keyword evidence="4 7" id="KW-0812">Transmembrane</keyword>
<evidence type="ECO:0000256" key="2">
    <source>
        <dbReference type="ARBA" id="ARBA00010792"/>
    </source>
</evidence>
<dbReference type="AlphaFoldDB" id="A0AA90TTP1"/>
<reference evidence="9" key="1">
    <citation type="submission" date="2023-08" db="EMBL/GenBank/DDBJ databases">
        <title>Nitrogen cycling bacteria in agricultural field soils.</title>
        <authorList>
            <person name="Jang J."/>
        </authorList>
    </citation>
    <scope>NUCLEOTIDE SEQUENCE</scope>
    <source>
        <strain evidence="9">PS3-36</strain>
    </source>
</reference>
<proteinExistence type="inferred from homology"/>
<name>A0AA90TTP1_9BACI</name>
<evidence type="ECO:0000259" key="8">
    <source>
        <dbReference type="Pfam" id="PF09335"/>
    </source>
</evidence>
<dbReference type="InterPro" id="IPR032816">
    <property type="entry name" value="VTT_dom"/>
</dbReference>
<dbReference type="PANTHER" id="PTHR42709">
    <property type="entry name" value="ALKALINE PHOSPHATASE LIKE PROTEIN"/>
    <property type="match status" value="1"/>
</dbReference>
<sequence>MSILHQLGDIAINWINSIGYWGILLGMILESACIPIPSEVIMPFGGYLVSTGHLNMVGVILVGTLGNIIGSLIAYALGYWGGKRLIERFGKYVFLSKKHLESAEKWFDKRGEITVFVSRILPAIRTFISLPAGIARMALGKFLIYTAIGSVIWSGFLTYVGYMLGKNWGNIQNFLHPIAYFVAVIVFFILVYLAIKVIKSKKASA</sequence>
<evidence type="ECO:0000256" key="1">
    <source>
        <dbReference type="ARBA" id="ARBA00004651"/>
    </source>
</evidence>
<evidence type="ECO:0000313" key="10">
    <source>
        <dbReference type="Proteomes" id="UP001178888"/>
    </source>
</evidence>
<keyword evidence="10" id="KW-1185">Reference proteome</keyword>
<keyword evidence="5 7" id="KW-1133">Transmembrane helix</keyword>
<dbReference type="RefSeq" id="WP_235824964.1">
    <property type="nucleotide sequence ID" value="NZ_JAVGVR010000001.1"/>
</dbReference>
<keyword evidence="3" id="KW-1003">Cell membrane</keyword>
<feature type="transmembrane region" description="Helical" evidence="7">
    <location>
        <begin position="12"/>
        <end position="37"/>
    </location>
</feature>
<evidence type="ECO:0000256" key="6">
    <source>
        <dbReference type="ARBA" id="ARBA00023136"/>
    </source>
</evidence>
<keyword evidence="6 7" id="KW-0472">Membrane</keyword>
<feature type="domain" description="VTT" evidence="8">
    <location>
        <begin position="36"/>
        <end position="163"/>
    </location>
</feature>
<comment type="similarity">
    <text evidence="2">Belongs to the DedA family.</text>
</comment>